<gene>
    <name evidence="1" type="ordered locus">LILAB_21915</name>
</gene>
<dbReference type="KEGG" id="mfu:LILAB_21915"/>
<reference evidence="1 2" key="1">
    <citation type="journal article" date="2011" name="J. Bacteriol.">
        <title>Genome sequence of the halotolerant marine bacterium Myxococcus fulvus HW-1.</title>
        <authorList>
            <person name="Li Z.F."/>
            <person name="Li X."/>
            <person name="Liu H."/>
            <person name="Liu X."/>
            <person name="Han K."/>
            <person name="Wu Z.H."/>
            <person name="Hu W."/>
            <person name="Li F.F."/>
            <person name="Li Y.Z."/>
        </authorList>
    </citation>
    <scope>NUCLEOTIDE SEQUENCE [LARGE SCALE GENOMIC DNA]</scope>
    <source>
        <strain evidence="2">ATCC BAA-855 / HW-1</strain>
    </source>
</reference>
<dbReference type="HOGENOM" id="CLU_2807924_0_0_7"/>
<dbReference type="EMBL" id="CP002830">
    <property type="protein sequence ID" value="AEI66282.1"/>
    <property type="molecule type" value="Genomic_DNA"/>
</dbReference>
<name>F8CHG4_MYXFH</name>
<dbReference type="STRING" id="483219.LILAB_21915"/>
<evidence type="ECO:0000313" key="2">
    <source>
        <dbReference type="Proteomes" id="UP000000488"/>
    </source>
</evidence>
<accession>F8CHG4</accession>
<evidence type="ECO:0000313" key="1">
    <source>
        <dbReference type="EMBL" id="AEI66282.1"/>
    </source>
</evidence>
<sequence>MADLEDRLWECARRAEQQVNAAFFGGRAPTQECGQEVDGCGEVVTRAMRLGQRKHMFALQAGHRPSW</sequence>
<protein>
    <submittedName>
        <fullName evidence="1">Uncharacterized protein</fullName>
    </submittedName>
</protein>
<proteinExistence type="predicted"/>
<organism evidence="1 2">
    <name type="scientific">Myxococcus fulvus (strain ATCC BAA-855 / HW-1)</name>
    <dbReference type="NCBI Taxonomy" id="483219"/>
    <lineage>
        <taxon>Bacteria</taxon>
        <taxon>Pseudomonadati</taxon>
        <taxon>Myxococcota</taxon>
        <taxon>Myxococcia</taxon>
        <taxon>Myxococcales</taxon>
        <taxon>Cystobacterineae</taxon>
        <taxon>Myxococcaceae</taxon>
        <taxon>Myxococcus</taxon>
    </lineage>
</organism>
<dbReference type="AlphaFoldDB" id="F8CHG4"/>
<dbReference type="Proteomes" id="UP000000488">
    <property type="component" value="Chromosome"/>
</dbReference>